<evidence type="ECO:0000256" key="3">
    <source>
        <dbReference type="ARBA" id="ARBA00023014"/>
    </source>
</evidence>
<dbReference type="AlphaFoldDB" id="A0A9D9D9G9"/>
<evidence type="ECO:0000313" key="6">
    <source>
        <dbReference type="Proteomes" id="UP000823629"/>
    </source>
</evidence>
<proteinExistence type="predicted"/>
<evidence type="ECO:0000256" key="1">
    <source>
        <dbReference type="ARBA" id="ARBA00022723"/>
    </source>
</evidence>
<protein>
    <submittedName>
        <fullName evidence="5">4Fe-4S binding protein</fullName>
    </submittedName>
</protein>
<reference evidence="5" key="1">
    <citation type="submission" date="2020-10" db="EMBL/GenBank/DDBJ databases">
        <authorList>
            <person name="Gilroy R."/>
        </authorList>
    </citation>
    <scope>NUCLEOTIDE SEQUENCE</scope>
    <source>
        <strain evidence="5">1748</strain>
    </source>
</reference>
<keyword evidence="1" id="KW-0479">Metal-binding</keyword>
<dbReference type="SUPFAM" id="SSF54862">
    <property type="entry name" value="4Fe-4S ferredoxins"/>
    <property type="match status" value="1"/>
</dbReference>
<dbReference type="SUPFAM" id="SSF53920">
    <property type="entry name" value="Fe-only hydrogenase"/>
    <property type="match status" value="1"/>
</dbReference>
<dbReference type="Gene3D" id="3.40.950.10">
    <property type="entry name" value="Fe-only Hydrogenase (Larger Subunit), Chain L, domain 3"/>
    <property type="match status" value="1"/>
</dbReference>
<dbReference type="Pfam" id="PF00037">
    <property type="entry name" value="Fer4"/>
    <property type="match status" value="1"/>
</dbReference>
<evidence type="ECO:0000259" key="4">
    <source>
        <dbReference type="PROSITE" id="PS51379"/>
    </source>
</evidence>
<name>A0A9D9D9G9_9BACL</name>
<dbReference type="Proteomes" id="UP000823629">
    <property type="component" value="Unassembled WGS sequence"/>
</dbReference>
<dbReference type="InterPro" id="IPR027631">
    <property type="entry name" value="Mono_FeFe_hydrog"/>
</dbReference>
<comment type="caution">
    <text evidence="5">The sequence shown here is derived from an EMBL/GenBank/DDBJ whole genome shotgun (WGS) entry which is preliminary data.</text>
</comment>
<dbReference type="InterPro" id="IPR004108">
    <property type="entry name" value="Fe_hydrogenase_lsu_C"/>
</dbReference>
<dbReference type="GO" id="GO:0046872">
    <property type="term" value="F:metal ion binding"/>
    <property type="evidence" value="ECO:0007669"/>
    <property type="project" value="UniProtKB-KW"/>
</dbReference>
<dbReference type="InterPro" id="IPR009016">
    <property type="entry name" value="Fe_hydrogenase"/>
</dbReference>
<dbReference type="PANTHER" id="PTHR11615">
    <property type="entry name" value="NITRATE, FORMATE, IRON DEHYDROGENASE"/>
    <property type="match status" value="1"/>
</dbReference>
<dbReference type="PROSITE" id="PS00198">
    <property type="entry name" value="4FE4S_FER_1"/>
    <property type="match status" value="1"/>
</dbReference>
<evidence type="ECO:0000256" key="2">
    <source>
        <dbReference type="ARBA" id="ARBA00023004"/>
    </source>
</evidence>
<keyword evidence="3" id="KW-0411">Iron-sulfur</keyword>
<dbReference type="InterPro" id="IPR057431">
    <property type="entry name" value="LdpA_Fe-S-bd"/>
</dbReference>
<dbReference type="InterPro" id="IPR017896">
    <property type="entry name" value="4Fe4S_Fe-S-bd"/>
</dbReference>
<feature type="domain" description="4Fe-4S ferredoxin-type" evidence="4">
    <location>
        <begin position="125"/>
        <end position="154"/>
    </location>
</feature>
<dbReference type="EMBL" id="JADING010000079">
    <property type="protein sequence ID" value="MBO8414390.1"/>
    <property type="molecule type" value="Genomic_DNA"/>
</dbReference>
<dbReference type="GO" id="GO:0051536">
    <property type="term" value="F:iron-sulfur cluster binding"/>
    <property type="evidence" value="ECO:0007669"/>
    <property type="project" value="UniProtKB-KW"/>
</dbReference>
<accession>A0A9D9D9G9</accession>
<dbReference type="NCBIfam" id="TIGR04105">
    <property type="entry name" value="FeFe_hydrog_B1"/>
    <property type="match status" value="1"/>
</dbReference>
<dbReference type="Pfam" id="PF02906">
    <property type="entry name" value="Fe_hyd_lg_C"/>
    <property type="match status" value="1"/>
</dbReference>
<sequence>MANSFDQYNHFKQDVLFEVAKLAYEGKLNEQTPDEVAKKLISHSEPKWRCCIYKEREIIRERTNLAMGKDPEGNEPKNGQFVYVLEAACDDCNIHRVRITDNCRKCLFKPCQKACHFGAIYEGDSKMHIAYDKCKACSMCAKACPYGAILLSDRPCHKACPTGALKYIEGQIAEIDDPDCVNCGRCSASCPFGAISELSTYTDVIKAITEGKKVIAMVAPAIVGQWGKASLKQVYSALLKIGFTDIFEVAQGADLTTKHEALEALEAKKEGRHITTSCCPAFVSLVQKFYPEVYKNHTSDVLSPMAITARMAREKYPDAINVFVGPCVAKKAERLLPKNIKNIDYVVTFEEITAMMKAKDVDPLKMAEDGVEVDNGSAAGRNFCNTGGVAASLNKYLEEIGETERLTLKCANGADECVKFVKQLAKNQQTEDVLEGMICEGGCMAGVDSQASNIFLVKNHANQENIKAQATKIETASQKYPDVICTFNKE</sequence>
<feature type="non-terminal residue" evidence="5">
    <location>
        <position position="490"/>
    </location>
</feature>
<feature type="domain" description="4Fe-4S ferredoxin-type" evidence="4">
    <location>
        <begin position="171"/>
        <end position="201"/>
    </location>
</feature>
<gene>
    <name evidence="5" type="ORF">IAC78_02800</name>
</gene>
<organism evidence="5 6">
    <name type="scientific">Candidatus Scatoplasma merdavium</name>
    <dbReference type="NCBI Taxonomy" id="2840932"/>
    <lineage>
        <taxon>Bacteria</taxon>
        <taxon>Bacillati</taxon>
        <taxon>Bacillota</taxon>
        <taxon>Bacilli</taxon>
        <taxon>Bacillales</taxon>
        <taxon>Candidatus Scatoplasma</taxon>
    </lineage>
</organism>
<evidence type="ECO:0000313" key="5">
    <source>
        <dbReference type="EMBL" id="MBO8414390.1"/>
    </source>
</evidence>
<dbReference type="Pfam" id="PF25160">
    <property type="entry name" value="LdpA_Fe-S-bd"/>
    <property type="match status" value="1"/>
</dbReference>
<reference evidence="5" key="2">
    <citation type="journal article" date="2021" name="PeerJ">
        <title>Extensive microbial diversity within the chicken gut microbiome revealed by metagenomics and culture.</title>
        <authorList>
            <person name="Gilroy R."/>
            <person name="Ravi A."/>
            <person name="Getino M."/>
            <person name="Pursley I."/>
            <person name="Horton D.L."/>
            <person name="Alikhan N.F."/>
            <person name="Baker D."/>
            <person name="Gharbi K."/>
            <person name="Hall N."/>
            <person name="Watson M."/>
            <person name="Adriaenssens E.M."/>
            <person name="Foster-Nyarko E."/>
            <person name="Jarju S."/>
            <person name="Secka A."/>
            <person name="Antonio M."/>
            <person name="Oren A."/>
            <person name="Chaudhuri R.R."/>
            <person name="La Ragione R."/>
            <person name="Hildebrand F."/>
            <person name="Pallen M.J."/>
        </authorList>
    </citation>
    <scope>NUCLEOTIDE SEQUENCE</scope>
    <source>
        <strain evidence="5">1748</strain>
    </source>
</reference>
<dbReference type="InterPro" id="IPR050340">
    <property type="entry name" value="Cytosolic_Fe-S_CAF"/>
</dbReference>
<dbReference type="PROSITE" id="PS51379">
    <property type="entry name" value="4FE4S_FER_2"/>
    <property type="match status" value="2"/>
</dbReference>
<dbReference type="InterPro" id="IPR017900">
    <property type="entry name" value="4Fe4S_Fe_S_CS"/>
</dbReference>
<dbReference type="Gene3D" id="3.30.70.20">
    <property type="match status" value="2"/>
</dbReference>
<dbReference type="Gene3D" id="3.40.50.1780">
    <property type="match status" value="1"/>
</dbReference>
<keyword evidence="2" id="KW-0408">Iron</keyword>